<feature type="disulfide bond" evidence="7">
    <location>
        <begin position="52"/>
        <end position="79"/>
    </location>
</feature>
<dbReference type="PANTHER" id="PTHR45656:SF4">
    <property type="entry name" value="PROTEIN CBR-CLEC-78"/>
    <property type="match status" value="1"/>
</dbReference>
<feature type="non-terminal residue" evidence="10">
    <location>
        <position position="1"/>
    </location>
</feature>
<keyword evidence="5 7" id="KW-1015">Disulfide bond</keyword>
<feature type="domain" description="Sushi" evidence="9">
    <location>
        <begin position="1102"/>
        <end position="1164"/>
    </location>
</feature>
<feature type="domain" description="Sushi" evidence="9">
    <location>
        <begin position="144"/>
        <end position="206"/>
    </location>
</feature>
<evidence type="ECO:0000256" key="3">
    <source>
        <dbReference type="ARBA" id="ARBA00022737"/>
    </source>
</evidence>
<evidence type="ECO:0000256" key="6">
    <source>
        <dbReference type="ARBA" id="ARBA00023180"/>
    </source>
</evidence>
<keyword evidence="6" id="KW-0325">Glycoprotein</keyword>
<comment type="caution">
    <text evidence="7">Lacks conserved residue(s) required for the propagation of feature annotation.</text>
</comment>
<keyword evidence="3" id="KW-0677">Repeat</keyword>
<feature type="domain" description="Sushi" evidence="9">
    <location>
        <begin position="1165"/>
        <end position="1222"/>
    </location>
</feature>
<dbReference type="SMART" id="SM00032">
    <property type="entry name" value="CCP"/>
    <property type="match status" value="20"/>
</dbReference>
<feature type="disulfide bond" evidence="7">
    <location>
        <begin position="981"/>
        <end position="1008"/>
    </location>
</feature>
<feature type="domain" description="Sushi" evidence="9">
    <location>
        <begin position="82"/>
        <end position="143"/>
    </location>
</feature>
<feature type="domain" description="Sushi" evidence="9">
    <location>
        <begin position="674"/>
        <end position="754"/>
    </location>
</feature>
<feature type="domain" description="Sushi" evidence="9">
    <location>
        <begin position="755"/>
        <end position="812"/>
    </location>
</feature>
<feature type="domain" description="Sushi" evidence="9">
    <location>
        <begin position="617"/>
        <end position="673"/>
    </location>
</feature>
<dbReference type="CDD" id="cd00033">
    <property type="entry name" value="CCP"/>
    <property type="match status" value="20"/>
</dbReference>
<dbReference type="PANTHER" id="PTHR45656">
    <property type="entry name" value="PROTEIN CBR-CLEC-78"/>
    <property type="match status" value="1"/>
</dbReference>
<feature type="disulfide bond" evidence="7">
    <location>
        <begin position="529"/>
        <end position="556"/>
    </location>
</feature>
<evidence type="ECO:0000256" key="4">
    <source>
        <dbReference type="ARBA" id="ARBA00023136"/>
    </source>
</evidence>
<comment type="subcellular location">
    <subcellularLocation>
        <location evidence="1">Membrane</location>
    </subcellularLocation>
</comment>
<feature type="disulfide bond" evidence="7">
    <location>
        <begin position="146"/>
        <end position="189"/>
    </location>
</feature>
<dbReference type="FunFam" id="2.10.70.10:FF:000011">
    <property type="entry name" value="CUB and sushi domain-containing protein 3 isoform A"/>
    <property type="match status" value="1"/>
</dbReference>
<feature type="domain" description="Sushi" evidence="9">
    <location>
        <begin position="954"/>
        <end position="1010"/>
    </location>
</feature>
<feature type="domain" description="Sushi" evidence="9">
    <location>
        <begin position="441"/>
        <end position="500"/>
    </location>
</feature>
<evidence type="ECO:0000256" key="2">
    <source>
        <dbReference type="ARBA" id="ARBA00022729"/>
    </source>
</evidence>
<feature type="domain" description="Sushi" evidence="9">
    <location>
        <begin position="324"/>
        <end position="382"/>
    </location>
</feature>
<dbReference type="SUPFAM" id="SSF57535">
    <property type="entry name" value="Complement control module/SCR domain"/>
    <property type="match status" value="22"/>
</dbReference>
<evidence type="ECO:0000256" key="1">
    <source>
        <dbReference type="ARBA" id="ARBA00004370"/>
    </source>
</evidence>
<feature type="disulfide bond" evidence="7">
    <location>
        <begin position="783"/>
        <end position="810"/>
    </location>
</feature>
<feature type="disulfide bond" evidence="7">
    <location>
        <begin position="866"/>
        <end position="893"/>
    </location>
</feature>
<dbReference type="PROSITE" id="PS50923">
    <property type="entry name" value="SUSHI"/>
    <property type="match status" value="21"/>
</dbReference>
<feature type="domain" description="Sushi" evidence="9">
    <location>
        <begin position="1043"/>
        <end position="1101"/>
    </location>
</feature>
<reference evidence="10" key="1">
    <citation type="journal article" date="2004" name="Nature">
        <title>Genome duplication in the teleost fish Tetraodon nigroviridis reveals the early vertebrate proto-karyotype.</title>
        <authorList>
            <person name="Jaillon O."/>
            <person name="Aury J.-M."/>
            <person name="Brunet F."/>
            <person name="Petit J.-L."/>
            <person name="Stange-Thomann N."/>
            <person name="Mauceli E."/>
            <person name="Bouneau L."/>
            <person name="Fischer C."/>
            <person name="Ozouf-Costaz C."/>
            <person name="Bernot A."/>
            <person name="Nicaud S."/>
            <person name="Jaffe D."/>
            <person name="Fisher S."/>
            <person name="Lutfalla G."/>
            <person name="Dossat C."/>
            <person name="Segurens B."/>
            <person name="Dasilva C."/>
            <person name="Salanoubat M."/>
            <person name="Levy M."/>
            <person name="Boudet N."/>
            <person name="Castellano S."/>
            <person name="Anthouard V."/>
            <person name="Jubin C."/>
            <person name="Castelli V."/>
            <person name="Katinka M."/>
            <person name="Vacherie B."/>
            <person name="Biemont C."/>
            <person name="Skalli Z."/>
            <person name="Cattolico L."/>
            <person name="Poulain J."/>
            <person name="De Berardinis V."/>
            <person name="Cruaud C."/>
            <person name="Duprat S."/>
            <person name="Brottier P."/>
            <person name="Coutanceau J.-P."/>
            <person name="Gouzy J."/>
            <person name="Parra G."/>
            <person name="Lardier G."/>
            <person name="Chapple C."/>
            <person name="McKernan K.J."/>
            <person name="McEwan P."/>
            <person name="Bosak S."/>
            <person name="Kellis M."/>
            <person name="Volff J.-N."/>
            <person name="Guigo R."/>
            <person name="Zody M.C."/>
            <person name="Mesirov J."/>
            <person name="Lindblad-Toh K."/>
            <person name="Birren B."/>
            <person name="Nusbaum C."/>
            <person name="Kahn D."/>
            <person name="Robinson-Rechavi M."/>
            <person name="Laudet V."/>
            <person name="Schachter V."/>
            <person name="Quetier F."/>
            <person name="Saurin W."/>
            <person name="Scarpelli C."/>
            <person name="Wincker P."/>
            <person name="Lander E.S."/>
            <person name="Weissenbach J."/>
            <person name="Roest Crollius H."/>
        </authorList>
    </citation>
    <scope>NUCLEOTIDE SEQUENCE [LARGE SCALE GENOMIC DNA]</scope>
</reference>
<feature type="domain" description="Sushi" evidence="9">
    <location>
        <begin position="1298"/>
        <end position="1355"/>
    </location>
</feature>
<feature type="domain" description="Sushi" evidence="9">
    <location>
        <begin position="383"/>
        <end position="440"/>
    </location>
</feature>
<feature type="domain" description="Sushi" evidence="9">
    <location>
        <begin position="501"/>
        <end position="558"/>
    </location>
</feature>
<feature type="disulfide bond" evidence="7">
    <location>
        <begin position="411"/>
        <end position="438"/>
    </location>
</feature>
<feature type="domain" description="Sushi" evidence="9">
    <location>
        <begin position="207"/>
        <end position="264"/>
    </location>
</feature>
<feature type="disulfide bond" evidence="7">
    <location>
        <begin position="235"/>
        <end position="262"/>
    </location>
</feature>
<feature type="region of interest" description="Disordered" evidence="8">
    <location>
        <begin position="1384"/>
        <end position="1464"/>
    </location>
</feature>
<dbReference type="KEGG" id="tng:GSTEN00025899G001"/>
<name>Q4S0R7_TETNG</name>
<feature type="disulfide bond" evidence="7">
    <location>
        <begin position="1104"/>
        <end position="1147"/>
    </location>
</feature>
<feature type="disulfide bond" evidence="7">
    <location>
        <begin position="1193"/>
        <end position="1220"/>
    </location>
</feature>
<sequence length="1597" mass="173691">QGSMEVVCEETGEWSRPVPRCVSLLCDEPPALRDAVTVGENYELGSKIHYVCKEGYTLIGPETRECLPSGRWSDTSAQCVPRSCGPPPAIDHAEPYESHQLFGDTANYFCTDGYIAGNNSKMMCNAQGQWAPPDGAEVPRCIANFCLRPPELPNAILDSVKKPKYPSNTEVSYKCEEGFMLNTTATLRCLMGGEWEPSPYHIGCVPVRCSRPESIERGYVSGTNYSFGAVVAYSCDKGFLIRGEKRRTCKANGEWGGVLPSCAPVTCSKAPLLKNGYILNGRLTFNSTVTYACNAGYQLVGRRDRVCQANRQWSNTDPPACVLLTCSPPPDIAHGRFRGSDFQVGRKVQYVCDEGYELIGDANWTCLKNGKWDKSRHPHCSPVQCPEHPLKENHLVLKGLDSDSGTVELSCEDGYVLQGPRVLRCTSSQEWNDTFPVCKQVFCRTPPDVSFGGPSTPSPPFPFGSVVNYTCMEGFTLKKERSVSCLASGQWSSPAPECVLVECPQPAEVANGIVDVQGLMYLSKALYSCKAGYNLVGNSTVLCGEKGLWIGGVPSCRPIECSAPKKITNGKVTFTKLQFGQSALYSCLRGYRLQGPETLKCLASGEWDNEPPTCVQMSCTPPQPLENGFVEGQDHSFGVTVFYSCFPGFQLVGQDHLTCEEFGWSSSIPVCVLSDCGLPPHIDFGDYARVTPSGDGPDAAPQDRETVASPGDLSFLHGALIEYRCHKGYDLTSPTTLMCQEDGGWNGTAPSCVPAECQSPPNPDHGWVNVTDTSLGSMVKYTCEKGYVLEGEPVRQCISGRLWTHSAPTCRPVSAGKSVSSCQADGTWSHKSPTCVPAYCDKPSSILNGRVLGSDFSFNSKVKYECDEGFALSGDPTRICQSDGLWDKPEPRCLITSCDPPEDISHGFLNGSSFNYGDVVEYVCFDGYEVLGDPILRCSAQGQWVGTVPRCQPCVCAPPTLKFGAALGRDHACGGRVRFRCDDGYRLLGPAQAVCEKGGVWSPGVPMCGRGRCRPGYRPKGYPHLACRRDGRWGEPMISCEPVSCGQPPAVAQAHVVGGNFTFPNQITYRCAEGYQLATQASTLSCQSDGTWSKHSIRCSPVPCPLPTNLSNPHVIVTGRERTPVGEAVTLSCAPGLYLQGSALAECRLGGIWAPSISSVSCEPVVCEKPPPLLQGVTEGESYNYGDFVMYSCLPGFTMKGDSVQTCQGDRTWSGTRPVCVGETTRRSRSFGGSGFRKSPPLLHLSAPRLCLCSAVLRTSTQGAKRAGADRRGDGPRRRQLRVRRGPAAGWLKRPAAGGCDAPKQVVHGRVQEHDLSTGRAVEVQCDKGYDLVGEPLVVCIGGSAWSAAFPTCQRERRRLQERKGRFQNENGFTQLPVLCSQALPASPRLEGRGRRRRRRAGLPGGLPRRTVGPGHLSSGSRGQRQRHHHLQAGPDLEPDQLRLPKGVLWPPPPRGQRGGSGGGVPVWGRGGVLVFWWLHHGGHRKEQVPGERHLDPASPLQSHVLVAVPERGSVPESQHLLLSQRLDGPTLRGAHLHPAVPKRRPMRGPLQVRVSRRVDRHALLQRRVLFALPQRRPVHQAKQVPLPSGVERTRLF</sequence>
<evidence type="ECO:0000259" key="9">
    <source>
        <dbReference type="PROSITE" id="PS50923"/>
    </source>
</evidence>
<keyword evidence="7" id="KW-0768">Sushi</keyword>
<keyword evidence="4" id="KW-0472">Membrane</keyword>
<evidence type="ECO:0000256" key="8">
    <source>
        <dbReference type="SAM" id="MobiDB-lite"/>
    </source>
</evidence>
<feature type="disulfide bond" evidence="7">
    <location>
        <begin position="924"/>
        <end position="951"/>
    </location>
</feature>
<feature type="disulfide bond" evidence="7">
    <location>
        <begin position="725"/>
        <end position="752"/>
    </location>
</feature>
<gene>
    <name evidence="10" type="ORF">GSTENG00025899001</name>
</gene>
<dbReference type="InterPro" id="IPR051277">
    <property type="entry name" value="SEZ6_CSMD_C4BPB_Regulators"/>
</dbReference>
<dbReference type="Gene3D" id="2.10.70.10">
    <property type="entry name" value="Complement Module, domain 1"/>
    <property type="match status" value="21"/>
</dbReference>
<proteinExistence type="predicted"/>
<feature type="disulfide bond" evidence="7">
    <location>
        <begin position="1326"/>
        <end position="1353"/>
    </location>
</feature>
<feature type="domain" description="Sushi" evidence="9">
    <location>
        <begin position="24"/>
        <end position="81"/>
    </location>
</feature>
<dbReference type="GO" id="GO:0016020">
    <property type="term" value="C:membrane"/>
    <property type="evidence" value="ECO:0007669"/>
    <property type="project" value="UniProtKB-SubCell"/>
</dbReference>
<protein>
    <submittedName>
        <fullName evidence="10">Chromosome undetermined SCAF14779, whole genome shotgun sequence</fullName>
    </submittedName>
</protein>
<evidence type="ECO:0000313" key="10">
    <source>
        <dbReference type="EMBL" id="CAG05765.1"/>
    </source>
</evidence>
<dbReference type="EMBL" id="CAAE01014779">
    <property type="protein sequence ID" value="CAG05765.1"/>
    <property type="molecule type" value="Genomic_DNA"/>
</dbReference>
<feature type="domain" description="Sushi" evidence="9">
    <location>
        <begin position="838"/>
        <end position="895"/>
    </location>
</feature>
<feature type="domain" description="Sushi" evidence="9">
    <location>
        <begin position="559"/>
        <end position="616"/>
    </location>
</feature>
<keyword evidence="2" id="KW-0732">Signal</keyword>
<feature type="domain" description="Sushi" evidence="9">
    <location>
        <begin position="265"/>
        <end position="323"/>
    </location>
</feature>
<feature type="disulfide bond" evidence="7">
    <location>
        <begin position="587"/>
        <end position="614"/>
    </location>
</feature>
<reference evidence="10" key="2">
    <citation type="submission" date="2004-02" db="EMBL/GenBank/DDBJ databases">
        <authorList>
            <consortium name="Genoscope"/>
            <consortium name="Whitehead Institute Centre for Genome Research"/>
        </authorList>
    </citation>
    <scope>NUCLEOTIDE SEQUENCE</scope>
</reference>
<feature type="domain" description="Sushi" evidence="9">
    <location>
        <begin position="896"/>
        <end position="953"/>
    </location>
</feature>
<dbReference type="Pfam" id="PF00084">
    <property type="entry name" value="Sushi"/>
    <property type="match status" value="20"/>
</dbReference>
<feature type="domain" description="Sushi" evidence="9">
    <location>
        <begin position="1"/>
        <end position="23"/>
    </location>
</feature>
<dbReference type="InterPro" id="IPR000436">
    <property type="entry name" value="Sushi_SCR_CCP_dom"/>
</dbReference>
<evidence type="ECO:0000256" key="5">
    <source>
        <dbReference type="ARBA" id="ARBA00023157"/>
    </source>
</evidence>
<dbReference type="InterPro" id="IPR035976">
    <property type="entry name" value="Sushi/SCR/CCP_sf"/>
</dbReference>
<evidence type="ECO:0000256" key="7">
    <source>
        <dbReference type="PROSITE-ProRule" id="PRU00302"/>
    </source>
</evidence>
<accession>Q4S0R7</accession>
<feature type="disulfide bond" evidence="7">
    <location>
        <begin position="471"/>
        <end position="498"/>
    </location>
</feature>
<organism evidence="10">
    <name type="scientific">Tetraodon nigroviridis</name>
    <name type="common">Spotted green pufferfish</name>
    <name type="synonym">Chelonodon nigroviridis</name>
    <dbReference type="NCBI Taxonomy" id="99883"/>
    <lineage>
        <taxon>Eukaryota</taxon>
        <taxon>Metazoa</taxon>
        <taxon>Chordata</taxon>
        <taxon>Craniata</taxon>
        <taxon>Vertebrata</taxon>
        <taxon>Euteleostomi</taxon>
        <taxon>Actinopterygii</taxon>
        <taxon>Neopterygii</taxon>
        <taxon>Teleostei</taxon>
        <taxon>Neoteleostei</taxon>
        <taxon>Acanthomorphata</taxon>
        <taxon>Eupercaria</taxon>
        <taxon>Tetraodontiformes</taxon>
        <taxon>Tetradontoidea</taxon>
        <taxon>Tetraodontidae</taxon>
        <taxon>Tetraodon</taxon>
    </lineage>
</organism>
<dbReference type="OrthoDB" id="6515930at2759"/>